<sequence length="241" mass="28157">MAGEVRIGTSGWHYKHWIGVFYPDELRPRGWLAHYIKYFDTVEINSTFYHLQPKTTFAGWREAAPPGFIYAPKGSRYLSHVRKLTDPEEPLQRFLDSASELGPTLGPVLWQFPPRWERDVERLRQFVVLLPAGWRFAFEFRDSSWFHEDTYELLRPGGHALCIYDMGGEESPEELTADWTYLRFHGPSARYASNYPEDALQRWAERIAGWRDRGMDVYAYFNNDAHGYAVANAQTLRELLA</sequence>
<dbReference type="InterPro" id="IPR002763">
    <property type="entry name" value="DUF72"/>
</dbReference>
<protein>
    <recommendedName>
        <fullName evidence="3">DUF72 domain-containing protein</fullName>
    </recommendedName>
</protein>
<dbReference type="PANTHER" id="PTHR30348:SF4">
    <property type="entry name" value="DUF72 DOMAIN-CONTAINING PROTEIN"/>
    <property type="match status" value="1"/>
</dbReference>
<dbReference type="Proteomes" id="UP000052020">
    <property type="component" value="Unassembled WGS sequence"/>
</dbReference>
<evidence type="ECO:0000313" key="1">
    <source>
        <dbReference type="EMBL" id="KPJ64847.1"/>
    </source>
</evidence>
<evidence type="ECO:0000313" key="2">
    <source>
        <dbReference type="Proteomes" id="UP000052020"/>
    </source>
</evidence>
<reference evidence="1 2" key="1">
    <citation type="journal article" date="2015" name="Microbiome">
        <title>Genomic resolution of linkages in carbon, nitrogen, and sulfur cycling among widespread estuary sediment bacteria.</title>
        <authorList>
            <person name="Baker B.J."/>
            <person name="Lazar C.S."/>
            <person name="Teske A.P."/>
            <person name="Dick G.J."/>
        </authorList>
    </citation>
    <scope>NUCLEOTIDE SEQUENCE [LARGE SCALE GENOMIC DNA]</scope>
    <source>
        <strain evidence="1">DG_56</strain>
    </source>
</reference>
<dbReference type="Gene3D" id="3.20.20.410">
    <property type="entry name" value="Protein of unknown function UPF0759"/>
    <property type="match status" value="1"/>
</dbReference>
<dbReference type="InterPro" id="IPR036520">
    <property type="entry name" value="UPF0759_sf"/>
</dbReference>
<name>A0A0S7XRE2_9BACT</name>
<accession>A0A0S7XRE2</accession>
<dbReference type="PATRIC" id="fig|1704032.3.peg.382"/>
<organism evidence="1 2">
    <name type="scientific">candidate division KD3-62 bacterium DG_56</name>
    <dbReference type="NCBI Taxonomy" id="1704032"/>
    <lineage>
        <taxon>Bacteria</taxon>
        <taxon>candidate division KD3-62</taxon>
    </lineage>
</organism>
<gene>
    <name evidence="1" type="ORF">AMK68_00350</name>
</gene>
<dbReference type="Pfam" id="PF01904">
    <property type="entry name" value="DUF72"/>
    <property type="match status" value="1"/>
</dbReference>
<comment type="caution">
    <text evidence="1">The sequence shown here is derived from an EMBL/GenBank/DDBJ whole genome shotgun (WGS) entry which is preliminary data.</text>
</comment>
<dbReference type="AlphaFoldDB" id="A0A0S7XRE2"/>
<dbReference type="SUPFAM" id="SSF117396">
    <property type="entry name" value="TM1631-like"/>
    <property type="match status" value="1"/>
</dbReference>
<dbReference type="PANTHER" id="PTHR30348">
    <property type="entry name" value="UNCHARACTERIZED PROTEIN YECE"/>
    <property type="match status" value="1"/>
</dbReference>
<dbReference type="EMBL" id="LIZY01000004">
    <property type="protein sequence ID" value="KPJ64847.1"/>
    <property type="molecule type" value="Genomic_DNA"/>
</dbReference>
<evidence type="ECO:0008006" key="3">
    <source>
        <dbReference type="Google" id="ProtNLM"/>
    </source>
</evidence>
<proteinExistence type="predicted"/>